<protein>
    <submittedName>
        <fullName evidence="3">High mobility group nucleosome-binding domain-containing protein 5-like</fullName>
    </submittedName>
</protein>
<organism evidence="2 3">
    <name type="scientific">Drosophila suzukii</name>
    <name type="common">Spotted-wing drosophila fruit fly</name>
    <dbReference type="NCBI Taxonomy" id="28584"/>
    <lineage>
        <taxon>Eukaryota</taxon>
        <taxon>Metazoa</taxon>
        <taxon>Ecdysozoa</taxon>
        <taxon>Arthropoda</taxon>
        <taxon>Hexapoda</taxon>
        <taxon>Insecta</taxon>
        <taxon>Pterygota</taxon>
        <taxon>Neoptera</taxon>
        <taxon>Endopterygota</taxon>
        <taxon>Diptera</taxon>
        <taxon>Brachycera</taxon>
        <taxon>Muscomorpha</taxon>
        <taxon>Ephydroidea</taxon>
        <taxon>Drosophilidae</taxon>
        <taxon>Drosophila</taxon>
        <taxon>Sophophora</taxon>
    </lineage>
</organism>
<dbReference type="GeneID" id="139354813"/>
<name>A0ABM4TYZ1_DROSZ</name>
<feature type="region of interest" description="Disordered" evidence="1">
    <location>
        <begin position="1"/>
        <end position="150"/>
    </location>
</feature>
<reference evidence="3" key="1">
    <citation type="submission" date="2025-08" db="UniProtKB">
        <authorList>
            <consortium name="RefSeq"/>
        </authorList>
    </citation>
    <scope>IDENTIFICATION</scope>
</reference>
<feature type="compositionally biased region" description="Basic and acidic residues" evidence="1">
    <location>
        <begin position="1"/>
        <end position="17"/>
    </location>
</feature>
<proteinExistence type="predicted"/>
<keyword evidence="2" id="KW-1185">Reference proteome</keyword>
<dbReference type="RefSeq" id="XP_070855163.1">
    <property type="nucleotide sequence ID" value="XM_070999062.1"/>
</dbReference>
<evidence type="ECO:0000313" key="3">
    <source>
        <dbReference type="RefSeq" id="XP_070855163.1"/>
    </source>
</evidence>
<evidence type="ECO:0000313" key="2">
    <source>
        <dbReference type="Proteomes" id="UP001652628"/>
    </source>
</evidence>
<feature type="compositionally biased region" description="Acidic residues" evidence="1">
    <location>
        <begin position="18"/>
        <end position="27"/>
    </location>
</feature>
<gene>
    <name evidence="3" type="primary">LOC139354813</name>
</gene>
<evidence type="ECO:0000256" key="1">
    <source>
        <dbReference type="SAM" id="MobiDB-lite"/>
    </source>
</evidence>
<sequence>MARQKGDKDGKNSKGEDSGFENFEDDGGTTQKEGGYKSNSKGRDKSNGKDGGIQSFNEEDGDKSNGQDGGIQSYDEEDGETNGKDAEGNDKVAGSILRIRGKRNKNYTEDDMHNQAGENSRNAKSSERKIAMPKGIGRTSAGSRSGRNDRAMRAVRGDILLRNA</sequence>
<feature type="compositionally biased region" description="Basic and acidic residues" evidence="1">
    <location>
        <begin position="81"/>
        <end position="90"/>
    </location>
</feature>
<dbReference type="Proteomes" id="UP001652628">
    <property type="component" value="Unplaced"/>
</dbReference>
<accession>A0ABM4TYZ1</accession>